<reference evidence="3 4" key="1">
    <citation type="submission" date="2016-03" db="EMBL/GenBank/DDBJ databases">
        <title>EvidentialGene: Evidence-directed Construction of Genes on Genomes.</title>
        <authorList>
            <person name="Gilbert D.G."/>
            <person name="Choi J.-H."/>
            <person name="Mockaitis K."/>
            <person name="Colbourne J."/>
            <person name="Pfrender M."/>
        </authorList>
    </citation>
    <scope>NUCLEOTIDE SEQUENCE [LARGE SCALE GENOMIC DNA]</scope>
    <source>
        <strain evidence="3 4">Xinb3</strain>
        <tissue evidence="3">Complete organism</tissue>
    </source>
</reference>
<evidence type="ECO:0000313" key="4">
    <source>
        <dbReference type="Proteomes" id="UP000076858"/>
    </source>
</evidence>
<dbReference type="AlphaFoldDB" id="A0A164HKV3"/>
<dbReference type="EMBL" id="LRGB01010511">
    <property type="protein sequence ID" value="KZS00347.1"/>
    <property type="molecule type" value="Genomic_DNA"/>
</dbReference>
<gene>
    <name evidence="3" type="ORF">APZ42_003370</name>
</gene>
<dbReference type="OrthoDB" id="2105077at2759"/>
<evidence type="ECO:0000256" key="2">
    <source>
        <dbReference type="SAM" id="Phobius"/>
    </source>
</evidence>
<keyword evidence="2" id="KW-0472">Membrane</keyword>
<dbReference type="Proteomes" id="UP000076858">
    <property type="component" value="Unassembled WGS sequence"/>
</dbReference>
<keyword evidence="2" id="KW-1133">Transmembrane helix</keyword>
<proteinExistence type="predicted"/>
<feature type="non-terminal residue" evidence="3">
    <location>
        <position position="95"/>
    </location>
</feature>
<feature type="region of interest" description="Disordered" evidence="1">
    <location>
        <begin position="1"/>
        <end position="51"/>
    </location>
</feature>
<evidence type="ECO:0000256" key="1">
    <source>
        <dbReference type="SAM" id="MobiDB-lite"/>
    </source>
</evidence>
<comment type="caution">
    <text evidence="3">The sequence shown here is derived from an EMBL/GenBank/DDBJ whole genome shotgun (WGS) entry which is preliminary data.</text>
</comment>
<accession>A0A164HKV3</accession>
<sequence>MFALELASAPVNSSFSDRFGGGGNGDEPASSIPPEFRSKYGTSFADYPQPLSDPVRTRIWADPGGPGICAFILTLFSFLLILATFPLSLCFSVKV</sequence>
<feature type="transmembrane region" description="Helical" evidence="2">
    <location>
        <begin position="70"/>
        <end position="93"/>
    </location>
</feature>
<name>A0A164HKV3_9CRUS</name>
<protein>
    <submittedName>
        <fullName evidence="3">Band 7 protein</fullName>
    </submittedName>
</protein>
<organism evidence="3 4">
    <name type="scientific">Daphnia magna</name>
    <dbReference type="NCBI Taxonomy" id="35525"/>
    <lineage>
        <taxon>Eukaryota</taxon>
        <taxon>Metazoa</taxon>
        <taxon>Ecdysozoa</taxon>
        <taxon>Arthropoda</taxon>
        <taxon>Crustacea</taxon>
        <taxon>Branchiopoda</taxon>
        <taxon>Diplostraca</taxon>
        <taxon>Cladocera</taxon>
        <taxon>Anomopoda</taxon>
        <taxon>Daphniidae</taxon>
        <taxon>Daphnia</taxon>
    </lineage>
</organism>
<keyword evidence="4" id="KW-1185">Reference proteome</keyword>
<evidence type="ECO:0000313" key="3">
    <source>
        <dbReference type="EMBL" id="KZS00347.1"/>
    </source>
</evidence>
<keyword evidence="2" id="KW-0812">Transmembrane</keyword>